<protein>
    <submittedName>
        <fullName evidence="1">CRAL-TRIO domain-containing protein</fullName>
    </submittedName>
</protein>
<evidence type="ECO:0000313" key="1">
    <source>
        <dbReference type="EMBL" id="KAL1232812.1"/>
    </source>
</evidence>
<keyword evidence="2" id="KW-1185">Reference proteome</keyword>
<dbReference type="Proteomes" id="UP001558632">
    <property type="component" value="Unassembled WGS sequence"/>
</dbReference>
<gene>
    <name evidence="1" type="ORF">TSPI_10686</name>
</gene>
<accession>A0ABR3K9C7</accession>
<name>A0ABR3K9C7_TRISP</name>
<organism evidence="1 2">
    <name type="scientific">Trichinella spiralis</name>
    <name type="common">Trichina worm</name>
    <dbReference type="NCBI Taxonomy" id="6334"/>
    <lineage>
        <taxon>Eukaryota</taxon>
        <taxon>Metazoa</taxon>
        <taxon>Ecdysozoa</taxon>
        <taxon>Nematoda</taxon>
        <taxon>Enoplea</taxon>
        <taxon>Dorylaimia</taxon>
        <taxon>Trichinellida</taxon>
        <taxon>Trichinellidae</taxon>
        <taxon>Trichinella</taxon>
    </lineage>
</organism>
<reference evidence="1 2" key="1">
    <citation type="submission" date="2024-07" db="EMBL/GenBank/DDBJ databases">
        <title>Enhanced genomic and transcriptomic resources for Trichinella pseudospiralis and T. spiralis underpin the discovery of pronounced molecular differences between stages and species.</title>
        <authorList>
            <person name="Pasi K.K."/>
            <person name="La Rosa G."/>
            <person name="Gomez-Morales M.A."/>
            <person name="Tosini F."/>
            <person name="Sumanam S."/>
            <person name="Young N.D."/>
            <person name="Chang B.C."/>
            <person name="Robin G.B."/>
        </authorList>
    </citation>
    <scope>NUCLEOTIDE SEQUENCE [LARGE SCALE GENOMIC DNA]</scope>
    <source>
        <strain evidence="1">ISS534</strain>
    </source>
</reference>
<sequence>MNNYFPIKSIETVCQRGTKDFIFAHQRLISVGSRKMLLSKRKLPAAYQIPRLHDSTLNFTHGDGMFRESCIRRIDFNIQWIFSAGREREREMEENSKCFLLMCLLKVDGMLEVYNLTASGTSLRS</sequence>
<proteinExistence type="predicted"/>
<evidence type="ECO:0000313" key="2">
    <source>
        <dbReference type="Proteomes" id="UP001558632"/>
    </source>
</evidence>
<dbReference type="EMBL" id="JBEUSY010000445">
    <property type="protein sequence ID" value="KAL1232812.1"/>
    <property type="molecule type" value="Genomic_DNA"/>
</dbReference>
<comment type="caution">
    <text evidence="1">The sequence shown here is derived from an EMBL/GenBank/DDBJ whole genome shotgun (WGS) entry which is preliminary data.</text>
</comment>